<reference evidence="4" key="1">
    <citation type="journal article" date="2019" name="Int. J. Syst. Evol. Microbiol.">
        <title>The Global Catalogue of Microorganisms (GCM) 10K type strain sequencing project: providing services to taxonomists for standard genome sequencing and annotation.</title>
        <authorList>
            <consortium name="The Broad Institute Genomics Platform"/>
            <consortium name="The Broad Institute Genome Sequencing Center for Infectious Disease"/>
            <person name="Wu L."/>
            <person name="Ma J."/>
        </authorList>
    </citation>
    <scope>NUCLEOTIDE SEQUENCE [LARGE SCALE GENOMIC DNA]</scope>
    <source>
        <strain evidence="4">CGMCC 1.10131</strain>
    </source>
</reference>
<protein>
    <recommendedName>
        <fullName evidence="2">Thioredoxin domain-containing protein</fullName>
    </recommendedName>
</protein>
<dbReference type="Pfam" id="PF00578">
    <property type="entry name" value="AhpC-TSA"/>
    <property type="match status" value="1"/>
</dbReference>
<dbReference type="Gene3D" id="3.40.30.10">
    <property type="entry name" value="Glutaredoxin"/>
    <property type="match status" value="1"/>
</dbReference>
<dbReference type="CDD" id="cd02966">
    <property type="entry name" value="TlpA_like_family"/>
    <property type="match status" value="1"/>
</dbReference>
<accession>A0ABQ1I6I7</accession>
<evidence type="ECO:0000313" key="3">
    <source>
        <dbReference type="EMBL" id="GGB21272.1"/>
    </source>
</evidence>
<keyword evidence="1" id="KW-0676">Redox-active center</keyword>
<keyword evidence="4" id="KW-1185">Reference proteome</keyword>
<evidence type="ECO:0000256" key="1">
    <source>
        <dbReference type="ARBA" id="ARBA00023284"/>
    </source>
</evidence>
<dbReference type="InterPro" id="IPR017937">
    <property type="entry name" value="Thioredoxin_CS"/>
</dbReference>
<sequence length="146" mass="16192">MGFDVVGQESTSAPLRASNFTSHALSGEQLTLSQVLEQKPVMLYFWATWCPYCKKETPNLVDFSSKYAEKISVIGINVGVNDSIAKINDYVQEYQVNYPIIFDEESAISAAYGVSGTPVFVVISQAQEILYRGHQFPLGIEQALED</sequence>
<dbReference type="PANTHER" id="PTHR42852:SF13">
    <property type="entry name" value="PROTEIN DIPZ"/>
    <property type="match status" value="1"/>
</dbReference>
<dbReference type="Proteomes" id="UP000651977">
    <property type="component" value="Unassembled WGS sequence"/>
</dbReference>
<dbReference type="SUPFAM" id="SSF52833">
    <property type="entry name" value="Thioredoxin-like"/>
    <property type="match status" value="1"/>
</dbReference>
<feature type="domain" description="Thioredoxin" evidence="2">
    <location>
        <begin position="11"/>
        <end position="146"/>
    </location>
</feature>
<dbReference type="PANTHER" id="PTHR42852">
    <property type="entry name" value="THIOL:DISULFIDE INTERCHANGE PROTEIN DSBE"/>
    <property type="match status" value="1"/>
</dbReference>
<proteinExistence type="predicted"/>
<dbReference type="PROSITE" id="PS51352">
    <property type="entry name" value="THIOREDOXIN_2"/>
    <property type="match status" value="1"/>
</dbReference>
<gene>
    <name evidence="3" type="ORF">GCM10007414_38320</name>
</gene>
<name>A0ABQ1I6I7_9ALTE</name>
<organism evidence="3 4">
    <name type="scientific">Agarivorans gilvus</name>
    <dbReference type="NCBI Taxonomy" id="680279"/>
    <lineage>
        <taxon>Bacteria</taxon>
        <taxon>Pseudomonadati</taxon>
        <taxon>Pseudomonadota</taxon>
        <taxon>Gammaproteobacteria</taxon>
        <taxon>Alteromonadales</taxon>
        <taxon>Alteromonadaceae</taxon>
        <taxon>Agarivorans</taxon>
    </lineage>
</organism>
<dbReference type="PROSITE" id="PS00194">
    <property type="entry name" value="THIOREDOXIN_1"/>
    <property type="match status" value="1"/>
</dbReference>
<dbReference type="InterPro" id="IPR000866">
    <property type="entry name" value="AhpC/TSA"/>
</dbReference>
<evidence type="ECO:0000259" key="2">
    <source>
        <dbReference type="PROSITE" id="PS51352"/>
    </source>
</evidence>
<dbReference type="EMBL" id="BMDY01000040">
    <property type="protein sequence ID" value="GGB21272.1"/>
    <property type="molecule type" value="Genomic_DNA"/>
</dbReference>
<dbReference type="InterPro" id="IPR036249">
    <property type="entry name" value="Thioredoxin-like_sf"/>
</dbReference>
<dbReference type="InterPro" id="IPR013766">
    <property type="entry name" value="Thioredoxin_domain"/>
</dbReference>
<comment type="caution">
    <text evidence="3">The sequence shown here is derived from an EMBL/GenBank/DDBJ whole genome shotgun (WGS) entry which is preliminary data.</text>
</comment>
<evidence type="ECO:0000313" key="4">
    <source>
        <dbReference type="Proteomes" id="UP000651977"/>
    </source>
</evidence>
<dbReference type="InterPro" id="IPR050553">
    <property type="entry name" value="Thioredoxin_ResA/DsbE_sf"/>
</dbReference>